<feature type="non-terminal residue" evidence="3">
    <location>
        <position position="1"/>
    </location>
</feature>
<feature type="domain" description="Pseudouridine synthase RsuA/RluA-like" evidence="2">
    <location>
        <begin position="77"/>
        <end position="206"/>
    </location>
</feature>
<dbReference type="CDD" id="cd02869">
    <property type="entry name" value="PseudoU_synth_RluA_like"/>
    <property type="match status" value="1"/>
</dbReference>
<reference evidence="3" key="1">
    <citation type="submission" date="2022-10" db="EMBL/GenBank/DDBJ databases">
        <authorList>
            <person name="Chen Y."/>
            <person name="Dougan E. K."/>
            <person name="Chan C."/>
            <person name="Rhodes N."/>
            <person name="Thang M."/>
        </authorList>
    </citation>
    <scope>NUCLEOTIDE SEQUENCE</scope>
</reference>
<evidence type="ECO:0000256" key="1">
    <source>
        <dbReference type="ARBA" id="ARBA00010876"/>
    </source>
</evidence>
<comment type="caution">
    <text evidence="3">The sequence shown here is derived from an EMBL/GenBank/DDBJ whole genome shotgun (WGS) entry which is preliminary data.</text>
</comment>
<dbReference type="InterPro" id="IPR006145">
    <property type="entry name" value="PsdUridine_synth_RsuA/RluA"/>
</dbReference>
<evidence type="ECO:0000313" key="4">
    <source>
        <dbReference type="EMBL" id="CAL4765403.1"/>
    </source>
</evidence>
<sequence>MLKCRMIPSGIQAGAVCQDLPQFNAWQLLRRLRACWLADLAEPKHMPGRNGTSFGYGVALCSKPPRITSEGFMEQLQKDLQFPSTVALASRLDKGASGVLPVAWSEPARHWLQAQFASRLVEKEYLCLCEGDPLDSGEIHAPLLQESKGVHTRMVVSEDGQDAHTQYVVTQRFRSPDPSSQELQMMLVRVKTTTGRTHQIRVHMASIGRPLLGDNMYGAGHVLPLHNV</sequence>
<evidence type="ECO:0000259" key="2">
    <source>
        <dbReference type="Pfam" id="PF00849"/>
    </source>
</evidence>
<dbReference type="EMBL" id="CAMXCT010000387">
    <property type="protein sequence ID" value="CAI3978091.1"/>
    <property type="molecule type" value="Genomic_DNA"/>
</dbReference>
<dbReference type="EMBL" id="CAMXCT020000387">
    <property type="protein sequence ID" value="CAL1131466.1"/>
    <property type="molecule type" value="Genomic_DNA"/>
</dbReference>
<dbReference type="PANTHER" id="PTHR21600">
    <property type="entry name" value="MITOCHONDRIAL RNA PSEUDOURIDINE SYNTHASE"/>
    <property type="match status" value="1"/>
</dbReference>
<accession>A0A9P1BRE1</accession>
<dbReference type="AlphaFoldDB" id="A0A9P1BRE1"/>
<dbReference type="GO" id="GO:0000455">
    <property type="term" value="P:enzyme-directed rRNA pseudouridine synthesis"/>
    <property type="evidence" value="ECO:0007669"/>
    <property type="project" value="TreeGrafter"/>
</dbReference>
<gene>
    <name evidence="3" type="ORF">C1SCF055_LOCUS6173</name>
</gene>
<evidence type="ECO:0000313" key="5">
    <source>
        <dbReference type="Proteomes" id="UP001152797"/>
    </source>
</evidence>
<dbReference type="Pfam" id="PF00849">
    <property type="entry name" value="PseudoU_synth_2"/>
    <property type="match status" value="1"/>
</dbReference>
<dbReference type="InterPro" id="IPR050188">
    <property type="entry name" value="RluA_PseudoU_synthase"/>
</dbReference>
<dbReference type="Proteomes" id="UP001152797">
    <property type="component" value="Unassembled WGS sequence"/>
</dbReference>
<evidence type="ECO:0000313" key="3">
    <source>
        <dbReference type="EMBL" id="CAI3978091.1"/>
    </source>
</evidence>
<reference evidence="4 5" key="2">
    <citation type="submission" date="2024-05" db="EMBL/GenBank/DDBJ databases">
        <authorList>
            <person name="Chen Y."/>
            <person name="Shah S."/>
            <person name="Dougan E. K."/>
            <person name="Thang M."/>
            <person name="Chan C."/>
        </authorList>
    </citation>
    <scope>NUCLEOTIDE SEQUENCE [LARGE SCALE GENOMIC DNA]</scope>
</reference>
<organism evidence="3">
    <name type="scientific">Cladocopium goreaui</name>
    <dbReference type="NCBI Taxonomy" id="2562237"/>
    <lineage>
        <taxon>Eukaryota</taxon>
        <taxon>Sar</taxon>
        <taxon>Alveolata</taxon>
        <taxon>Dinophyceae</taxon>
        <taxon>Suessiales</taxon>
        <taxon>Symbiodiniaceae</taxon>
        <taxon>Cladocopium</taxon>
    </lineage>
</organism>
<keyword evidence="4" id="KW-0413">Isomerase</keyword>
<dbReference type="OrthoDB" id="424794at2759"/>
<protein>
    <submittedName>
        <fullName evidence="4">Uncharacterized RNA pseudouridine synthase aq_1758 (RNA pseudouridylate synthase) (RNA-uridin e isomerase)</fullName>
    </submittedName>
</protein>
<dbReference type="GO" id="GO:0009982">
    <property type="term" value="F:pseudouridine synthase activity"/>
    <property type="evidence" value="ECO:0007669"/>
    <property type="project" value="InterPro"/>
</dbReference>
<proteinExistence type="inferred from homology"/>
<dbReference type="SUPFAM" id="SSF55120">
    <property type="entry name" value="Pseudouridine synthase"/>
    <property type="match status" value="1"/>
</dbReference>
<keyword evidence="5" id="KW-1185">Reference proteome</keyword>
<dbReference type="InterPro" id="IPR020103">
    <property type="entry name" value="PsdUridine_synth_cat_dom_sf"/>
</dbReference>
<comment type="similarity">
    <text evidence="1">Belongs to the pseudouridine synthase RluA family.</text>
</comment>
<dbReference type="PANTHER" id="PTHR21600:SF44">
    <property type="entry name" value="RIBOSOMAL LARGE SUBUNIT PSEUDOURIDINE SYNTHASE D"/>
    <property type="match status" value="1"/>
</dbReference>
<dbReference type="EMBL" id="CAMXCT030000387">
    <property type="protein sequence ID" value="CAL4765403.1"/>
    <property type="molecule type" value="Genomic_DNA"/>
</dbReference>
<dbReference type="Gene3D" id="3.30.2350.10">
    <property type="entry name" value="Pseudouridine synthase"/>
    <property type="match status" value="1"/>
</dbReference>
<dbReference type="GO" id="GO:0003723">
    <property type="term" value="F:RNA binding"/>
    <property type="evidence" value="ECO:0007669"/>
    <property type="project" value="InterPro"/>
</dbReference>
<name>A0A9P1BRE1_9DINO</name>